<gene>
    <name evidence="4" type="ORF">Glove_75g10</name>
</gene>
<feature type="region of interest" description="Disordered" evidence="2">
    <location>
        <begin position="112"/>
        <end position="132"/>
    </location>
</feature>
<dbReference type="SUPFAM" id="SSF57756">
    <property type="entry name" value="Retrovirus zinc finger-like domains"/>
    <property type="match status" value="1"/>
</dbReference>
<name>A0A397JDA6_9GLOM</name>
<dbReference type="GO" id="GO:0008270">
    <property type="term" value="F:zinc ion binding"/>
    <property type="evidence" value="ECO:0007669"/>
    <property type="project" value="UniProtKB-KW"/>
</dbReference>
<feature type="region of interest" description="Disordered" evidence="2">
    <location>
        <begin position="212"/>
        <end position="237"/>
    </location>
</feature>
<dbReference type="Gene3D" id="4.10.60.10">
    <property type="entry name" value="Zinc finger, CCHC-type"/>
    <property type="match status" value="1"/>
</dbReference>
<feature type="compositionally biased region" description="Low complexity" evidence="2">
    <location>
        <begin position="212"/>
        <end position="227"/>
    </location>
</feature>
<feature type="compositionally biased region" description="Basic and acidic residues" evidence="2">
    <location>
        <begin position="228"/>
        <end position="237"/>
    </location>
</feature>
<evidence type="ECO:0000313" key="5">
    <source>
        <dbReference type="Proteomes" id="UP000266861"/>
    </source>
</evidence>
<feature type="region of interest" description="Disordered" evidence="2">
    <location>
        <begin position="250"/>
        <end position="290"/>
    </location>
</feature>
<protein>
    <recommendedName>
        <fullName evidence="3">CCHC-type domain-containing protein</fullName>
    </recommendedName>
</protein>
<evidence type="ECO:0000256" key="2">
    <source>
        <dbReference type="SAM" id="MobiDB-lite"/>
    </source>
</evidence>
<dbReference type="SMART" id="SM00343">
    <property type="entry name" value="ZnF_C2HC"/>
    <property type="match status" value="1"/>
</dbReference>
<keyword evidence="5" id="KW-1185">Reference proteome</keyword>
<dbReference type="Proteomes" id="UP000266861">
    <property type="component" value="Unassembled WGS sequence"/>
</dbReference>
<dbReference type="Pfam" id="PF00098">
    <property type="entry name" value="zf-CCHC"/>
    <property type="match status" value="1"/>
</dbReference>
<organism evidence="4 5">
    <name type="scientific">Diversispora epigaea</name>
    <dbReference type="NCBI Taxonomy" id="1348612"/>
    <lineage>
        <taxon>Eukaryota</taxon>
        <taxon>Fungi</taxon>
        <taxon>Fungi incertae sedis</taxon>
        <taxon>Mucoromycota</taxon>
        <taxon>Glomeromycotina</taxon>
        <taxon>Glomeromycetes</taxon>
        <taxon>Diversisporales</taxon>
        <taxon>Diversisporaceae</taxon>
        <taxon>Diversispora</taxon>
    </lineage>
</organism>
<dbReference type="AlphaFoldDB" id="A0A397JDA6"/>
<reference evidence="4 5" key="1">
    <citation type="submission" date="2018-08" db="EMBL/GenBank/DDBJ databases">
        <title>Genome and evolution of the arbuscular mycorrhizal fungus Diversispora epigaea (formerly Glomus versiforme) and its bacterial endosymbionts.</title>
        <authorList>
            <person name="Sun X."/>
            <person name="Fei Z."/>
            <person name="Harrison M."/>
        </authorList>
    </citation>
    <scope>NUCLEOTIDE SEQUENCE [LARGE SCALE GENOMIC DNA]</scope>
    <source>
        <strain evidence="4 5">IT104</strain>
    </source>
</reference>
<evidence type="ECO:0000313" key="4">
    <source>
        <dbReference type="EMBL" id="RHZ84788.1"/>
    </source>
</evidence>
<accession>A0A397JDA6</accession>
<keyword evidence="1" id="KW-0863">Zinc-finger</keyword>
<evidence type="ECO:0000259" key="3">
    <source>
        <dbReference type="PROSITE" id="PS50158"/>
    </source>
</evidence>
<proteinExistence type="predicted"/>
<dbReference type="InterPro" id="IPR001878">
    <property type="entry name" value="Znf_CCHC"/>
</dbReference>
<feature type="domain" description="CCHC-type" evidence="3">
    <location>
        <begin position="135"/>
        <end position="150"/>
    </location>
</feature>
<feature type="compositionally biased region" description="Low complexity" evidence="2">
    <location>
        <begin position="156"/>
        <end position="191"/>
    </location>
</feature>
<keyword evidence="1" id="KW-0862">Zinc</keyword>
<dbReference type="PROSITE" id="PS50158">
    <property type="entry name" value="ZF_CCHC"/>
    <property type="match status" value="1"/>
</dbReference>
<dbReference type="EMBL" id="PQFF01000071">
    <property type="protein sequence ID" value="RHZ84788.1"/>
    <property type="molecule type" value="Genomic_DNA"/>
</dbReference>
<dbReference type="GO" id="GO:0003676">
    <property type="term" value="F:nucleic acid binding"/>
    <property type="evidence" value="ECO:0007669"/>
    <property type="project" value="InterPro"/>
</dbReference>
<feature type="compositionally biased region" description="Basic and acidic residues" evidence="2">
    <location>
        <begin position="272"/>
        <end position="287"/>
    </location>
</feature>
<sequence>MEELIRRVEAGGHQYPDTAKAQMFINGLHTELSTGVAAFTPNTLQAAYNKAKALETIHKQNPVYAAFLGYLSVGPFSAINSSFVSESKNNNNNNDSALTKLTEAITVVLGHVNQTQKRDTPRTSYNNSERPKPTCYNCGIVDHISRECTRPRNYQRNNNNSSGSFRNNNSGSNYQRNNISSAPPISSNNIPGDNSSNQQAEAMQTLLNLLSSANLNNNGNNGSLPNNGDREANNDDGRQSYFNIYEDQPFYPAERTNRPNRTDPIITRQRKKPAENKDKENEVKEVEPETIVEFEEHQETFRGIERSGS</sequence>
<dbReference type="InterPro" id="IPR036875">
    <property type="entry name" value="Znf_CCHC_sf"/>
</dbReference>
<comment type="caution">
    <text evidence="4">The sequence shown here is derived from an EMBL/GenBank/DDBJ whole genome shotgun (WGS) entry which is preliminary data.</text>
</comment>
<evidence type="ECO:0000256" key="1">
    <source>
        <dbReference type="PROSITE-ProRule" id="PRU00047"/>
    </source>
</evidence>
<feature type="region of interest" description="Disordered" evidence="2">
    <location>
        <begin position="149"/>
        <end position="197"/>
    </location>
</feature>
<dbReference type="OrthoDB" id="2375723at2759"/>
<keyword evidence="1" id="KW-0479">Metal-binding</keyword>